<keyword evidence="1" id="KW-0479">Metal-binding</keyword>
<evidence type="ECO:0000256" key="6">
    <source>
        <dbReference type="SAM" id="MobiDB-lite"/>
    </source>
</evidence>
<keyword evidence="7" id="KW-0812">Transmembrane</keyword>
<dbReference type="GO" id="GO:0008270">
    <property type="term" value="F:zinc ion binding"/>
    <property type="evidence" value="ECO:0007669"/>
    <property type="project" value="InterPro"/>
</dbReference>
<keyword evidence="5" id="KW-0539">Nucleus</keyword>
<evidence type="ECO:0000256" key="7">
    <source>
        <dbReference type="SAM" id="Phobius"/>
    </source>
</evidence>
<sequence length="729" mass="81621">MPRPKVRPEDRQRSSHACQTCKALKIRCDSQRPCSSCMQRGLDDVCQYSGMDRRRRKLRAACNTHSNSIRRQDGSSPTHGIAAIGDNISLELDGPVSGTNTSESENGEQIPPSAFLQDHLPLESNQSSKVYVGETSALSFLHFLRKTVKAYVGSVPFTDSERYHIVIDMDHSPIANVDYKVQTNQVNSWMDFYYEATNGILDLFTPHEVDTLLAVHINASRSATNSFVRREDVAAIGVALAIGAQVKGSEEDTRIANGYFRRARQVAFDDMLMGQNIGTVRLFLLMGFYMLGACHRNAASMFIGVAARAAINLELHIPEDYTNALAKDSRRRTWHSMRNLDVLSSFVLSRPRSLPKVPSILDGMEGLDTESAFCAMGNGCTLLDDIVDTLSKGKLLDIATAEELLLKLRKWVHGLPPTLRQFHHFPHNLPIFEPGDKQRLMTKIHVSCVYYFGVILVTRPYLIAYLTSRLRGKAPDHLISDPEEASDVSLKNSKVSKMAQVCVSSSLYMIDMCRKAKSAGLIFRNFCLLKYVHFTFIAELATIGPGDLLVRQMLMYTCRAWIFGAGLILGFALLAGEPRRDIESLFESTLLLLDDIGQASPQARLYHQILTSFCDAVAKYRSRVVGELYRTVQDYMDQVLTIDTNMDEHSGVHTEDRQIVNNFLDDGWLAGAIYSVDASTMALDPRPSTSQRLQPVTDPENWCDLDNMQLSGDLLNDLEQFDQLFCTIE</sequence>
<dbReference type="GO" id="GO:0000435">
    <property type="term" value="P:positive regulation of transcription from RNA polymerase II promoter by galactose"/>
    <property type="evidence" value="ECO:0007669"/>
    <property type="project" value="TreeGrafter"/>
</dbReference>
<dbReference type="Gene3D" id="4.10.240.10">
    <property type="entry name" value="Zn(2)-C6 fungal-type DNA-binding domain"/>
    <property type="match status" value="1"/>
</dbReference>
<dbReference type="InterPro" id="IPR007219">
    <property type="entry name" value="XnlR_reg_dom"/>
</dbReference>
<dbReference type="Proteomes" id="UP001147733">
    <property type="component" value="Unassembled WGS sequence"/>
</dbReference>
<dbReference type="PANTHER" id="PTHR47424">
    <property type="entry name" value="REGULATORY PROTEIN GAL4"/>
    <property type="match status" value="1"/>
</dbReference>
<protein>
    <recommendedName>
        <fullName evidence="8">Zn(2)-C6 fungal-type domain-containing protein</fullName>
    </recommendedName>
</protein>
<organism evidence="9 10">
    <name type="scientific">Penicillium citrinum</name>
    <dbReference type="NCBI Taxonomy" id="5077"/>
    <lineage>
        <taxon>Eukaryota</taxon>
        <taxon>Fungi</taxon>
        <taxon>Dikarya</taxon>
        <taxon>Ascomycota</taxon>
        <taxon>Pezizomycotina</taxon>
        <taxon>Eurotiomycetes</taxon>
        <taxon>Eurotiomycetidae</taxon>
        <taxon>Eurotiales</taxon>
        <taxon>Aspergillaceae</taxon>
        <taxon>Penicillium</taxon>
    </lineage>
</organism>
<evidence type="ECO:0000256" key="3">
    <source>
        <dbReference type="ARBA" id="ARBA00023125"/>
    </source>
</evidence>
<dbReference type="InterPro" id="IPR051127">
    <property type="entry name" value="Fungal_SecMet_Regulators"/>
</dbReference>
<dbReference type="InterPro" id="IPR001138">
    <property type="entry name" value="Zn2Cys6_DnaBD"/>
</dbReference>
<dbReference type="InterPro" id="IPR036864">
    <property type="entry name" value="Zn2-C6_fun-type_DNA-bd_sf"/>
</dbReference>
<feature type="region of interest" description="Disordered" evidence="6">
    <location>
        <begin position="90"/>
        <end position="112"/>
    </location>
</feature>
<dbReference type="Pfam" id="PF00172">
    <property type="entry name" value="Zn_clus"/>
    <property type="match status" value="1"/>
</dbReference>
<dbReference type="GO" id="GO:0006351">
    <property type="term" value="P:DNA-templated transcription"/>
    <property type="evidence" value="ECO:0007669"/>
    <property type="project" value="InterPro"/>
</dbReference>
<feature type="transmembrane region" description="Helical" evidence="7">
    <location>
        <begin position="521"/>
        <end position="541"/>
    </location>
</feature>
<evidence type="ECO:0000313" key="10">
    <source>
        <dbReference type="Proteomes" id="UP001147733"/>
    </source>
</evidence>
<dbReference type="SUPFAM" id="SSF57701">
    <property type="entry name" value="Zn2/Cys6 DNA-binding domain"/>
    <property type="match status" value="1"/>
</dbReference>
<evidence type="ECO:0000256" key="2">
    <source>
        <dbReference type="ARBA" id="ARBA00023015"/>
    </source>
</evidence>
<reference evidence="9" key="2">
    <citation type="journal article" date="2023" name="IMA Fungus">
        <title>Comparative genomic study of the Penicillium genus elucidates a diverse pangenome and 15 lateral gene transfer events.</title>
        <authorList>
            <person name="Petersen C."/>
            <person name="Sorensen T."/>
            <person name="Nielsen M.R."/>
            <person name="Sondergaard T.E."/>
            <person name="Sorensen J.L."/>
            <person name="Fitzpatrick D.A."/>
            <person name="Frisvad J.C."/>
            <person name="Nielsen K.L."/>
        </authorList>
    </citation>
    <scope>NUCLEOTIDE SEQUENCE</scope>
    <source>
        <strain evidence="9">IBT 23319</strain>
    </source>
</reference>
<dbReference type="CDD" id="cd12148">
    <property type="entry name" value="fungal_TF_MHR"/>
    <property type="match status" value="1"/>
</dbReference>
<evidence type="ECO:0000256" key="5">
    <source>
        <dbReference type="ARBA" id="ARBA00023242"/>
    </source>
</evidence>
<feature type="domain" description="Zn(2)-C6 fungal-type" evidence="8">
    <location>
        <begin position="17"/>
        <end position="48"/>
    </location>
</feature>
<dbReference type="GO" id="GO:0005634">
    <property type="term" value="C:nucleus"/>
    <property type="evidence" value="ECO:0007669"/>
    <property type="project" value="TreeGrafter"/>
</dbReference>
<dbReference type="CDD" id="cd00067">
    <property type="entry name" value="GAL4"/>
    <property type="match status" value="1"/>
</dbReference>
<feature type="transmembrane region" description="Helical" evidence="7">
    <location>
        <begin position="553"/>
        <end position="575"/>
    </location>
</feature>
<gene>
    <name evidence="9" type="ORF">N7469_002368</name>
</gene>
<keyword evidence="7" id="KW-1133">Transmembrane helix</keyword>
<dbReference type="RefSeq" id="XP_056503782.1">
    <property type="nucleotide sequence ID" value="XM_056641288.1"/>
</dbReference>
<feature type="transmembrane region" description="Helical" evidence="7">
    <location>
        <begin position="449"/>
        <end position="467"/>
    </location>
</feature>
<comment type="caution">
    <text evidence="9">The sequence shown here is derived from an EMBL/GenBank/DDBJ whole genome shotgun (WGS) entry which is preliminary data.</text>
</comment>
<dbReference type="GeneID" id="81380455"/>
<keyword evidence="7" id="KW-0472">Membrane</keyword>
<keyword evidence="10" id="KW-1185">Reference proteome</keyword>
<dbReference type="Pfam" id="PF04082">
    <property type="entry name" value="Fungal_trans"/>
    <property type="match status" value="1"/>
</dbReference>
<reference evidence="9" key="1">
    <citation type="submission" date="2022-11" db="EMBL/GenBank/DDBJ databases">
        <authorList>
            <person name="Petersen C."/>
        </authorList>
    </citation>
    <scope>NUCLEOTIDE SEQUENCE</scope>
    <source>
        <strain evidence="9">IBT 23319</strain>
    </source>
</reference>
<evidence type="ECO:0000259" key="8">
    <source>
        <dbReference type="PROSITE" id="PS50048"/>
    </source>
</evidence>
<evidence type="ECO:0000256" key="4">
    <source>
        <dbReference type="ARBA" id="ARBA00023163"/>
    </source>
</evidence>
<dbReference type="AlphaFoldDB" id="A0A9W9PD91"/>
<evidence type="ECO:0000313" key="9">
    <source>
        <dbReference type="EMBL" id="KAJ5240777.1"/>
    </source>
</evidence>
<dbReference type="SMART" id="SM00066">
    <property type="entry name" value="GAL4"/>
    <property type="match status" value="1"/>
</dbReference>
<evidence type="ECO:0000256" key="1">
    <source>
        <dbReference type="ARBA" id="ARBA00022723"/>
    </source>
</evidence>
<dbReference type="OrthoDB" id="4064873at2759"/>
<accession>A0A9W9PD91</accession>
<dbReference type="GO" id="GO:0000978">
    <property type="term" value="F:RNA polymerase II cis-regulatory region sequence-specific DNA binding"/>
    <property type="evidence" value="ECO:0007669"/>
    <property type="project" value="TreeGrafter"/>
</dbReference>
<dbReference type="PROSITE" id="PS00463">
    <property type="entry name" value="ZN2_CY6_FUNGAL_1"/>
    <property type="match status" value="1"/>
</dbReference>
<dbReference type="EMBL" id="JAPQKT010000002">
    <property type="protein sequence ID" value="KAJ5240777.1"/>
    <property type="molecule type" value="Genomic_DNA"/>
</dbReference>
<dbReference type="PROSITE" id="PS50048">
    <property type="entry name" value="ZN2_CY6_FUNGAL_2"/>
    <property type="match status" value="1"/>
</dbReference>
<dbReference type="PANTHER" id="PTHR47424:SF9">
    <property type="entry name" value="TAH-2"/>
    <property type="match status" value="1"/>
</dbReference>
<keyword evidence="4" id="KW-0804">Transcription</keyword>
<name>A0A9W9PD91_PENCI</name>
<keyword evidence="2" id="KW-0805">Transcription regulation</keyword>
<keyword evidence="3" id="KW-0238">DNA-binding</keyword>
<proteinExistence type="predicted"/>
<dbReference type="GO" id="GO:0000981">
    <property type="term" value="F:DNA-binding transcription factor activity, RNA polymerase II-specific"/>
    <property type="evidence" value="ECO:0007669"/>
    <property type="project" value="InterPro"/>
</dbReference>